<sequence length="237" mass="26721">MDRGDREHISRRPEISFPLPDTEYRKLYLDAGSATLQNAQPEKESSLSYDAVNGTATFDYTFDRDTELTGYSKLRLWVEVQGSDEMDLFIVVQKADAEGNFVPTLVMGQIHPGAEAMLRVSHRTLDEVKSTDVIPVQSHLEQLPLKPGEIVPVDIAIWPSSRFWFAGEKLRVVVSGHYVRDKKWLEPFIWDIHNAGQHILHTGMKYDAYLQVPVIPAVRPVIPGKSISSAELSAMPH</sequence>
<reference evidence="2 3" key="1">
    <citation type="submission" date="2017-11" db="EMBL/GenBank/DDBJ databases">
        <title>Infants hospitalized years apart are colonized by the same room-sourced microbial strains.</title>
        <authorList>
            <person name="Brooks B."/>
            <person name="Olm M.R."/>
            <person name="Firek B.A."/>
            <person name="Baker R."/>
            <person name="Thomas B.C."/>
            <person name="Morowitz M.J."/>
            <person name="Banfield J.F."/>
        </authorList>
    </citation>
    <scope>NUCLEOTIDE SEQUENCE [LARGE SCALE GENOMIC DNA]</scope>
    <source>
        <strain evidence="2">S2_009_000_R2_76</strain>
    </source>
</reference>
<evidence type="ECO:0000259" key="1">
    <source>
        <dbReference type="SMART" id="SM00939"/>
    </source>
</evidence>
<feature type="domain" description="Xaa-Pro dipeptidyl-peptidase C-terminal" evidence="1">
    <location>
        <begin position="1"/>
        <end position="211"/>
    </location>
</feature>
<accession>A0A2W5GC81</accession>
<evidence type="ECO:0000313" key="3">
    <source>
        <dbReference type="Proteomes" id="UP000249645"/>
    </source>
</evidence>
<dbReference type="InterPro" id="IPR008979">
    <property type="entry name" value="Galactose-bd-like_sf"/>
</dbReference>
<evidence type="ECO:0000313" key="2">
    <source>
        <dbReference type="EMBL" id="PZP43186.1"/>
    </source>
</evidence>
<dbReference type="EMBL" id="QFOI01000386">
    <property type="protein sequence ID" value="PZP43186.1"/>
    <property type="molecule type" value="Genomic_DNA"/>
</dbReference>
<dbReference type="Gene3D" id="2.60.120.260">
    <property type="entry name" value="Galactose-binding domain-like"/>
    <property type="match status" value="1"/>
</dbReference>
<dbReference type="GO" id="GO:0008239">
    <property type="term" value="F:dipeptidyl-peptidase activity"/>
    <property type="evidence" value="ECO:0007669"/>
    <property type="project" value="InterPro"/>
</dbReference>
<name>A0A2W5GC81_9SPHI</name>
<dbReference type="InterPro" id="IPR013736">
    <property type="entry name" value="Xaa-Pro_dipept_C"/>
</dbReference>
<dbReference type="SUPFAM" id="SSF49785">
    <property type="entry name" value="Galactose-binding domain-like"/>
    <property type="match status" value="1"/>
</dbReference>
<organism evidence="2 3">
    <name type="scientific">Pseudopedobacter saltans</name>
    <dbReference type="NCBI Taxonomy" id="151895"/>
    <lineage>
        <taxon>Bacteria</taxon>
        <taxon>Pseudomonadati</taxon>
        <taxon>Bacteroidota</taxon>
        <taxon>Sphingobacteriia</taxon>
        <taxon>Sphingobacteriales</taxon>
        <taxon>Sphingobacteriaceae</taxon>
        <taxon>Pseudopedobacter</taxon>
    </lineage>
</organism>
<gene>
    <name evidence="2" type="ORF">DI598_16035</name>
</gene>
<comment type="caution">
    <text evidence="2">The sequence shown here is derived from an EMBL/GenBank/DDBJ whole genome shotgun (WGS) entry which is preliminary data.</text>
</comment>
<dbReference type="SMART" id="SM00939">
    <property type="entry name" value="PepX_C"/>
    <property type="match status" value="1"/>
</dbReference>
<dbReference type="Pfam" id="PF08530">
    <property type="entry name" value="PepX_C"/>
    <property type="match status" value="1"/>
</dbReference>
<dbReference type="AlphaFoldDB" id="A0A2W5GC81"/>
<dbReference type="Proteomes" id="UP000249645">
    <property type="component" value="Unassembled WGS sequence"/>
</dbReference>
<protein>
    <recommendedName>
        <fullName evidence="1">Xaa-Pro dipeptidyl-peptidase C-terminal domain-containing protein</fullName>
    </recommendedName>
</protein>
<proteinExistence type="predicted"/>